<dbReference type="PROSITE" id="PS00028">
    <property type="entry name" value="ZINC_FINGER_C2H2_1"/>
    <property type="match status" value="1"/>
</dbReference>
<accession>A0A1E3NXG4</accession>
<evidence type="ECO:0000256" key="4">
    <source>
        <dbReference type="ARBA" id="ARBA00022771"/>
    </source>
</evidence>
<evidence type="ECO:0000256" key="7">
    <source>
        <dbReference type="PROSITE-ProRule" id="PRU00042"/>
    </source>
</evidence>
<dbReference type="RefSeq" id="XP_019037055.1">
    <property type="nucleotide sequence ID" value="XM_019182210.1"/>
</dbReference>
<dbReference type="InterPro" id="IPR051059">
    <property type="entry name" value="VerF-like"/>
</dbReference>
<dbReference type="Pfam" id="PF00096">
    <property type="entry name" value="zf-C2H2"/>
    <property type="match status" value="2"/>
</dbReference>
<sequence>MKHLCNFPGCAKSFKRKDYLQRHSSTHSNIRPFNCTICKCSFTRKDLLDKHTRS</sequence>
<keyword evidence="5" id="KW-0862">Zinc</keyword>
<dbReference type="GO" id="GO:0000785">
    <property type="term" value="C:chromatin"/>
    <property type="evidence" value="ECO:0007669"/>
    <property type="project" value="TreeGrafter"/>
</dbReference>
<dbReference type="GO" id="GO:0000981">
    <property type="term" value="F:DNA-binding transcription factor activity, RNA polymerase II-specific"/>
    <property type="evidence" value="ECO:0007669"/>
    <property type="project" value="InterPro"/>
</dbReference>
<feature type="domain" description="C2H2-type" evidence="8">
    <location>
        <begin position="3"/>
        <end position="32"/>
    </location>
</feature>
<keyword evidence="4 7" id="KW-0863">Zinc-finger</keyword>
<evidence type="ECO:0000256" key="1">
    <source>
        <dbReference type="ARBA" id="ARBA00004123"/>
    </source>
</evidence>
<dbReference type="InterPro" id="IPR013087">
    <property type="entry name" value="Znf_C2H2_type"/>
</dbReference>
<evidence type="ECO:0000313" key="9">
    <source>
        <dbReference type="EMBL" id="ODQ57848.1"/>
    </source>
</evidence>
<dbReference type="Proteomes" id="UP000094112">
    <property type="component" value="Unassembled WGS sequence"/>
</dbReference>
<dbReference type="AlphaFoldDB" id="A0A1E3NXG4"/>
<dbReference type="PANTHER" id="PTHR40626:SF11">
    <property type="entry name" value="ZINC FINGER PROTEIN YPR022C"/>
    <property type="match status" value="1"/>
</dbReference>
<dbReference type="Gene3D" id="3.30.160.60">
    <property type="entry name" value="Classic Zinc Finger"/>
    <property type="match status" value="2"/>
</dbReference>
<feature type="non-terminal residue" evidence="9">
    <location>
        <position position="54"/>
    </location>
</feature>
<gene>
    <name evidence="9" type="ORF">WICANDRAFT_34630</name>
</gene>
<dbReference type="GO" id="GO:0000978">
    <property type="term" value="F:RNA polymerase II cis-regulatory region sequence-specific DNA binding"/>
    <property type="evidence" value="ECO:0007669"/>
    <property type="project" value="InterPro"/>
</dbReference>
<dbReference type="GeneID" id="30199456"/>
<dbReference type="SUPFAM" id="SSF57667">
    <property type="entry name" value="beta-beta-alpha zinc fingers"/>
    <property type="match status" value="1"/>
</dbReference>
<evidence type="ECO:0000259" key="8">
    <source>
        <dbReference type="PROSITE" id="PS50157"/>
    </source>
</evidence>
<dbReference type="PANTHER" id="PTHR40626">
    <property type="entry name" value="MIP31509P"/>
    <property type="match status" value="1"/>
</dbReference>
<evidence type="ECO:0000313" key="10">
    <source>
        <dbReference type="Proteomes" id="UP000094112"/>
    </source>
</evidence>
<dbReference type="EMBL" id="KV454212">
    <property type="protein sequence ID" value="ODQ57848.1"/>
    <property type="molecule type" value="Genomic_DNA"/>
</dbReference>
<keyword evidence="2" id="KW-0479">Metal-binding</keyword>
<keyword evidence="10" id="KW-1185">Reference proteome</keyword>
<dbReference type="STRING" id="683960.A0A1E3NXG4"/>
<protein>
    <recommendedName>
        <fullName evidence="8">C2H2-type domain-containing protein</fullName>
    </recommendedName>
</protein>
<dbReference type="GO" id="GO:0008270">
    <property type="term" value="F:zinc ion binding"/>
    <property type="evidence" value="ECO:0007669"/>
    <property type="project" value="UniProtKB-KW"/>
</dbReference>
<evidence type="ECO:0000256" key="6">
    <source>
        <dbReference type="ARBA" id="ARBA00023242"/>
    </source>
</evidence>
<keyword evidence="6" id="KW-0539">Nucleus</keyword>
<evidence type="ECO:0000256" key="2">
    <source>
        <dbReference type="ARBA" id="ARBA00022723"/>
    </source>
</evidence>
<comment type="subcellular location">
    <subcellularLocation>
        <location evidence="1">Nucleus</location>
    </subcellularLocation>
</comment>
<dbReference type="GO" id="GO:0005634">
    <property type="term" value="C:nucleus"/>
    <property type="evidence" value="ECO:0007669"/>
    <property type="project" value="UniProtKB-SubCell"/>
</dbReference>
<keyword evidence="3" id="KW-0677">Repeat</keyword>
<feature type="domain" description="C2H2-type" evidence="8">
    <location>
        <begin position="33"/>
        <end position="54"/>
    </location>
</feature>
<name>A0A1E3NXG4_WICAA</name>
<dbReference type="OrthoDB" id="8922241at2759"/>
<proteinExistence type="predicted"/>
<organism evidence="9 10">
    <name type="scientific">Wickerhamomyces anomalus (strain ATCC 58044 / CBS 1984 / NCYC 433 / NRRL Y-366-8)</name>
    <name type="common">Yeast</name>
    <name type="synonym">Hansenula anomala</name>
    <dbReference type="NCBI Taxonomy" id="683960"/>
    <lineage>
        <taxon>Eukaryota</taxon>
        <taxon>Fungi</taxon>
        <taxon>Dikarya</taxon>
        <taxon>Ascomycota</taxon>
        <taxon>Saccharomycotina</taxon>
        <taxon>Saccharomycetes</taxon>
        <taxon>Phaffomycetales</taxon>
        <taxon>Wickerhamomycetaceae</taxon>
        <taxon>Wickerhamomyces</taxon>
    </lineage>
</organism>
<dbReference type="InterPro" id="IPR036236">
    <property type="entry name" value="Znf_C2H2_sf"/>
</dbReference>
<dbReference type="PROSITE" id="PS50157">
    <property type="entry name" value="ZINC_FINGER_C2H2_2"/>
    <property type="match status" value="2"/>
</dbReference>
<evidence type="ECO:0000256" key="5">
    <source>
        <dbReference type="ARBA" id="ARBA00022833"/>
    </source>
</evidence>
<reference evidence="9 10" key="1">
    <citation type="journal article" date="2016" name="Proc. Natl. Acad. Sci. U.S.A.">
        <title>Comparative genomics of biotechnologically important yeasts.</title>
        <authorList>
            <person name="Riley R."/>
            <person name="Haridas S."/>
            <person name="Wolfe K.H."/>
            <person name="Lopes M.R."/>
            <person name="Hittinger C.T."/>
            <person name="Goeker M."/>
            <person name="Salamov A.A."/>
            <person name="Wisecaver J.H."/>
            <person name="Long T.M."/>
            <person name="Calvey C.H."/>
            <person name="Aerts A.L."/>
            <person name="Barry K.W."/>
            <person name="Choi C."/>
            <person name="Clum A."/>
            <person name="Coughlan A.Y."/>
            <person name="Deshpande S."/>
            <person name="Douglass A.P."/>
            <person name="Hanson S.J."/>
            <person name="Klenk H.-P."/>
            <person name="LaButti K.M."/>
            <person name="Lapidus A."/>
            <person name="Lindquist E.A."/>
            <person name="Lipzen A.M."/>
            <person name="Meier-Kolthoff J.P."/>
            <person name="Ohm R.A."/>
            <person name="Otillar R.P."/>
            <person name="Pangilinan J.L."/>
            <person name="Peng Y."/>
            <person name="Rokas A."/>
            <person name="Rosa C.A."/>
            <person name="Scheuner C."/>
            <person name="Sibirny A.A."/>
            <person name="Slot J.C."/>
            <person name="Stielow J.B."/>
            <person name="Sun H."/>
            <person name="Kurtzman C.P."/>
            <person name="Blackwell M."/>
            <person name="Grigoriev I.V."/>
            <person name="Jeffries T.W."/>
        </authorList>
    </citation>
    <scope>NUCLEOTIDE SEQUENCE [LARGE SCALE GENOMIC DNA]</scope>
    <source>
        <strain evidence="10">ATCC 58044 / CBS 1984 / NCYC 433 / NRRL Y-366-8</strain>
    </source>
</reference>
<dbReference type="SMART" id="SM00355">
    <property type="entry name" value="ZnF_C2H2"/>
    <property type="match status" value="2"/>
</dbReference>
<evidence type="ECO:0000256" key="3">
    <source>
        <dbReference type="ARBA" id="ARBA00022737"/>
    </source>
</evidence>